<dbReference type="AlphaFoldDB" id="A0A1M5XNB9"/>
<accession>A0A1M5XNB9</accession>
<reference evidence="1 2" key="1">
    <citation type="submission" date="2016-11" db="EMBL/GenBank/DDBJ databases">
        <authorList>
            <person name="Jaros S."/>
            <person name="Januszkiewicz K."/>
            <person name="Wedrychowicz H."/>
        </authorList>
    </citation>
    <scope>NUCLEOTIDE SEQUENCE [LARGE SCALE GENOMIC DNA]</scope>
    <source>
        <strain evidence="1 2">DSM 3089</strain>
    </source>
</reference>
<keyword evidence="2" id="KW-1185">Reference proteome</keyword>
<gene>
    <name evidence="1" type="ORF">SAMN02745196_02321</name>
</gene>
<evidence type="ECO:0000313" key="1">
    <source>
        <dbReference type="EMBL" id="SHI01044.1"/>
    </source>
</evidence>
<name>A0A1M5XNB9_9CLOT</name>
<organism evidence="1 2">
    <name type="scientific">Clostridium collagenovorans DSM 3089</name>
    <dbReference type="NCBI Taxonomy" id="1121306"/>
    <lineage>
        <taxon>Bacteria</taxon>
        <taxon>Bacillati</taxon>
        <taxon>Bacillota</taxon>
        <taxon>Clostridia</taxon>
        <taxon>Eubacteriales</taxon>
        <taxon>Clostridiaceae</taxon>
        <taxon>Clostridium</taxon>
    </lineage>
</organism>
<sequence>MNLESIKFISSEILQDSYEDSYKSYVNETYKEYNDRNNVILAGNILTYIDTNF</sequence>
<proteinExistence type="predicted"/>
<evidence type="ECO:0000313" key="2">
    <source>
        <dbReference type="Proteomes" id="UP000184526"/>
    </source>
</evidence>
<dbReference type="EMBL" id="FQXP01000009">
    <property type="protein sequence ID" value="SHI01044.1"/>
    <property type="molecule type" value="Genomic_DNA"/>
</dbReference>
<protein>
    <submittedName>
        <fullName evidence="1">Uncharacterized protein</fullName>
    </submittedName>
</protein>
<dbReference type="Proteomes" id="UP000184526">
    <property type="component" value="Unassembled WGS sequence"/>
</dbReference>